<dbReference type="AlphaFoldDB" id="A0A024EC97"/>
<accession>A0A024EC97</accession>
<dbReference type="OrthoDB" id="6997359at2"/>
<dbReference type="HOGENOM" id="CLU_118102_0_0_6"/>
<evidence type="ECO:0000313" key="2">
    <source>
        <dbReference type="Proteomes" id="UP000026913"/>
    </source>
</evidence>
<dbReference type="RefSeq" id="WP_010465697.1">
    <property type="nucleotide sequence ID" value="NZ_CP005960.1"/>
</dbReference>
<dbReference type="KEGG" id="pman:OU5_3353"/>
<proteinExistence type="predicted"/>
<dbReference type="Proteomes" id="UP000026913">
    <property type="component" value="Chromosome"/>
</dbReference>
<gene>
    <name evidence="1" type="ORF">OU5_3353</name>
</gene>
<reference evidence="1 2" key="1">
    <citation type="journal article" date="2012" name="J. Bacteriol.">
        <title>Genome sequence of cold-adapted Pseudomonas mandelii strain JR-1.</title>
        <authorList>
            <person name="Jang S.H."/>
            <person name="Kim J."/>
            <person name="Kim J."/>
            <person name="Hong S."/>
            <person name="Lee C."/>
        </authorList>
    </citation>
    <scope>NUCLEOTIDE SEQUENCE [LARGE SCALE GENOMIC DNA]</scope>
    <source>
        <strain evidence="1 2">JR-1</strain>
    </source>
</reference>
<dbReference type="PROSITE" id="PS51257">
    <property type="entry name" value="PROKAR_LIPOPROTEIN"/>
    <property type="match status" value="1"/>
</dbReference>
<evidence type="ECO:0000313" key="1">
    <source>
        <dbReference type="EMBL" id="AHZ70432.1"/>
    </source>
</evidence>
<sequence length="140" mass="15771">MRKLMLTGGLLMLTGCAGFGLPHHDPSQAWIELDSQQEDTALQALEVDHKASTDKRYFEVHPGRHELTVRYQFAVQPTNIGPDAEPLWRDCQLNVKFNDFNAGERYQLQAGNIGFRPWAKLYDQQRKVIGQGTPAGCQSS</sequence>
<keyword evidence="1" id="KW-0449">Lipoprotein</keyword>
<organism evidence="1 2">
    <name type="scientific">Pseudomonas mandelii JR-1</name>
    <dbReference type="NCBI Taxonomy" id="1147786"/>
    <lineage>
        <taxon>Bacteria</taxon>
        <taxon>Pseudomonadati</taxon>
        <taxon>Pseudomonadota</taxon>
        <taxon>Gammaproteobacteria</taxon>
        <taxon>Pseudomonadales</taxon>
        <taxon>Pseudomonadaceae</taxon>
        <taxon>Pseudomonas</taxon>
    </lineage>
</organism>
<name>A0A024EC97_9PSED</name>
<protein>
    <submittedName>
        <fullName evidence="1">Putative lipoprotein</fullName>
    </submittedName>
</protein>
<dbReference type="EMBL" id="CP005960">
    <property type="protein sequence ID" value="AHZ70432.1"/>
    <property type="molecule type" value="Genomic_DNA"/>
</dbReference>